<dbReference type="InterPro" id="IPR013149">
    <property type="entry name" value="ADH-like_C"/>
</dbReference>
<evidence type="ECO:0000313" key="9">
    <source>
        <dbReference type="EMBL" id="PVD24196.1"/>
    </source>
</evidence>
<gene>
    <name evidence="9" type="ORF">C0Q70_14666</name>
</gene>
<accession>A0A2T7NSR8</accession>
<evidence type="ECO:0000256" key="4">
    <source>
        <dbReference type="ARBA" id="ARBA00033119"/>
    </source>
</evidence>
<evidence type="ECO:0000256" key="5">
    <source>
        <dbReference type="ARBA" id="ARBA00047878"/>
    </source>
</evidence>
<feature type="domain" description="Enoyl reductase (ER)" evidence="8">
    <location>
        <begin position="16"/>
        <end position="310"/>
    </location>
</feature>
<keyword evidence="3" id="KW-0560">Oxidoreductase</keyword>
<comment type="catalytic activity">
    <reaction evidence="7">
        <text>13,14-dihydro-15-oxo-prostaglandin E1 + NADP(+) = 15-oxoprostaglandin E1 + NADPH + H(+)</text>
        <dbReference type="Rhea" id="RHEA:50584"/>
        <dbReference type="ChEBI" id="CHEBI:15378"/>
        <dbReference type="ChEBI" id="CHEBI:57401"/>
        <dbReference type="ChEBI" id="CHEBI:57783"/>
        <dbReference type="ChEBI" id="CHEBI:58349"/>
        <dbReference type="ChEBI" id="CHEBI:133408"/>
    </reaction>
    <physiologicalReaction direction="right-to-left" evidence="7">
        <dbReference type="Rhea" id="RHEA:50586"/>
    </physiologicalReaction>
</comment>
<comment type="caution">
    <text evidence="9">The sequence shown here is derived from an EMBL/GenBank/DDBJ whole genome shotgun (WGS) entry which is preliminary data.</text>
</comment>
<evidence type="ECO:0000256" key="6">
    <source>
        <dbReference type="ARBA" id="ARBA00048290"/>
    </source>
</evidence>
<name>A0A2T7NSR8_POMCA</name>
<comment type="similarity">
    <text evidence="1">Belongs to the NADP-dependent oxidoreductase L4BD family.</text>
</comment>
<evidence type="ECO:0000256" key="2">
    <source>
        <dbReference type="ARBA" id="ARBA00011981"/>
    </source>
</evidence>
<dbReference type="Pfam" id="PF16884">
    <property type="entry name" value="ADH_N_2"/>
    <property type="match status" value="1"/>
</dbReference>
<comment type="catalytic activity">
    <reaction evidence="5">
        <text>13,14-dihydro-15-oxo-prostaglandin F1alpha + NADP(+) = 15-oxoprostaglandin F1alpha + NADPH + H(+)</text>
        <dbReference type="Rhea" id="RHEA:50592"/>
        <dbReference type="ChEBI" id="CHEBI:15378"/>
        <dbReference type="ChEBI" id="CHEBI:57783"/>
        <dbReference type="ChEBI" id="CHEBI:58349"/>
        <dbReference type="ChEBI" id="CHEBI:79072"/>
        <dbReference type="ChEBI" id="CHEBI:133411"/>
    </reaction>
    <physiologicalReaction direction="right-to-left" evidence="5">
        <dbReference type="Rhea" id="RHEA:50594"/>
    </physiologicalReaction>
</comment>
<dbReference type="InterPro" id="IPR045010">
    <property type="entry name" value="MDR_fam"/>
</dbReference>
<dbReference type="SUPFAM" id="SSF51735">
    <property type="entry name" value="NAD(P)-binding Rossmann-fold domains"/>
    <property type="match status" value="1"/>
</dbReference>
<organism evidence="9 10">
    <name type="scientific">Pomacea canaliculata</name>
    <name type="common">Golden apple snail</name>
    <dbReference type="NCBI Taxonomy" id="400727"/>
    <lineage>
        <taxon>Eukaryota</taxon>
        <taxon>Metazoa</taxon>
        <taxon>Spiralia</taxon>
        <taxon>Lophotrochozoa</taxon>
        <taxon>Mollusca</taxon>
        <taxon>Gastropoda</taxon>
        <taxon>Caenogastropoda</taxon>
        <taxon>Architaenioglossa</taxon>
        <taxon>Ampullarioidea</taxon>
        <taxon>Ampullariidae</taxon>
        <taxon>Pomacea</taxon>
    </lineage>
</organism>
<evidence type="ECO:0000256" key="1">
    <source>
        <dbReference type="ARBA" id="ARBA00010460"/>
    </source>
</evidence>
<evidence type="ECO:0000259" key="8">
    <source>
        <dbReference type="SMART" id="SM00829"/>
    </source>
</evidence>
<dbReference type="SMART" id="SM00829">
    <property type="entry name" value="PKS_ER"/>
    <property type="match status" value="1"/>
</dbReference>
<evidence type="ECO:0000256" key="3">
    <source>
        <dbReference type="ARBA" id="ARBA00023002"/>
    </source>
</evidence>
<dbReference type="GO" id="GO:0047522">
    <property type="term" value="F:15-oxoprostaglandin 13-reductase [NAD(P)+] activity"/>
    <property type="evidence" value="ECO:0007669"/>
    <property type="project" value="UniProtKB-EC"/>
</dbReference>
<dbReference type="PANTHER" id="PTHR43205:SF7">
    <property type="entry name" value="PROSTAGLANDIN REDUCTASE 1"/>
    <property type="match status" value="1"/>
</dbReference>
<dbReference type="GO" id="GO:0006693">
    <property type="term" value="P:prostaglandin metabolic process"/>
    <property type="evidence" value="ECO:0007669"/>
    <property type="project" value="TreeGrafter"/>
</dbReference>
<evidence type="ECO:0000313" key="10">
    <source>
        <dbReference type="Proteomes" id="UP000245119"/>
    </source>
</evidence>
<dbReference type="Gene3D" id="3.90.180.10">
    <property type="entry name" value="Medium-chain alcohol dehydrogenases, catalytic domain"/>
    <property type="match status" value="1"/>
</dbReference>
<dbReference type="EMBL" id="PZQS01000009">
    <property type="protein sequence ID" value="PVD24196.1"/>
    <property type="molecule type" value="Genomic_DNA"/>
</dbReference>
<comment type="catalytic activity">
    <reaction evidence="6">
        <text>13,14-dihydro-15-oxo-PGF2alpha + NADP(+) = 15-oxoprostaglandin F2alpha + NADPH + H(+)</text>
        <dbReference type="Rhea" id="RHEA:50588"/>
        <dbReference type="ChEBI" id="CHEBI:15378"/>
        <dbReference type="ChEBI" id="CHEBI:57783"/>
        <dbReference type="ChEBI" id="CHEBI:58349"/>
        <dbReference type="ChEBI" id="CHEBI:133374"/>
        <dbReference type="ChEBI" id="CHEBI:133409"/>
    </reaction>
    <physiologicalReaction direction="right-to-left" evidence="6">
        <dbReference type="Rhea" id="RHEA:50590"/>
    </physiologicalReaction>
</comment>
<dbReference type="SUPFAM" id="SSF50129">
    <property type="entry name" value="GroES-like"/>
    <property type="match status" value="2"/>
</dbReference>
<dbReference type="InterPro" id="IPR041694">
    <property type="entry name" value="ADH_N_2"/>
</dbReference>
<dbReference type="OrthoDB" id="809632at2759"/>
<dbReference type="InterPro" id="IPR020843">
    <property type="entry name" value="ER"/>
</dbReference>
<dbReference type="EC" id="1.3.1.48" evidence="2"/>
<dbReference type="Proteomes" id="UP000245119">
    <property type="component" value="Linkage Group LG9"/>
</dbReference>
<sequence>MTTIAKKWTLAKQFDGEPKVSDFKLVDEELSTALTPGAILLEALYLTVDPYMRIREYKIGDTLFGEQIARVKVSNNPNFPEGALVLAFLGWRSHTLVPHPEEEIVFGLGVRLLPDFGDLSPSLGIGCLGLTGLTAYFGLLDRGNPKPGETLLVSGAAGAVGSIVGQIGKIKGLKVIGSAGSRDKCEWLKEVGFDHVFNYKERTVDEALKEFAPEGVDLYFDNVTNVGGDFAYDVMKKRSTKGFIIYKQLTILGIMVIAYTKRFTEGVTELLQWVKEGKLQYKETITDGFENMPSAFISLFRGGNTGKAVVKA</sequence>
<dbReference type="Gene3D" id="3.40.50.720">
    <property type="entry name" value="NAD(P)-binding Rossmann-like Domain"/>
    <property type="match status" value="1"/>
</dbReference>
<reference evidence="9 10" key="1">
    <citation type="submission" date="2018-04" db="EMBL/GenBank/DDBJ databases">
        <title>The genome of golden apple snail Pomacea canaliculata provides insight into stress tolerance and invasive adaptation.</title>
        <authorList>
            <person name="Liu C."/>
            <person name="Liu B."/>
            <person name="Ren Y."/>
            <person name="Zhang Y."/>
            <person name="Wang H."/>
            <person name="Li S."/>
            <person name="Jiang F."/>
            <person name="Yin L."/>
            <person name="Zhang G."/>
            <person name="Qian W."/>
            <person name="Fan W."/>
        </authorList>
    </citation>
    <scope>NUCLEOTIDE SEQUENCE [LARGE SCALE GENOMIC DNA]</scope>
    <source>
        <strain evidence="9">SZHN2017</strain>
        <tissue evidence="9">Muscle</tissue>
    </source>
</reference>
<dbReference type="PANTHER" id="PTHR43205">
    <property type="entry name" value="PROSTAGLANDIN REDUCTASE"/>
    <property type="match status" value="1"/>
</dbReference>
<proteinExistence type="inferred from homology"/>
<dbReference type="Pfam" id="PF00107">
    <property type="entry name" value="ADH_zinc_N"/>
    <property type="match status" value="1"/>
</dbReference>
<dbReference type="AlphaFoldDB" id="A0A2T7NSR8"/>
<keyword evidence="10" id="KW-1185">Reference proteome</keyword>
<evidence type="ECO:0000256" key="7">
    <source>
        <dbReference type="ARBA" id="ARBA00049070"/>
    </source>
</evidence>
<protein>
    <recommendedName>
        <fullName evidence="4">15-oxoprostaglandin 13-reductase</fullName>
        <ecNumber evidence="2">1.3.1.48</ecNumber>
    </recommendedName>
    <alternativeName>
        <fullName evidence="4">15-oxoprostaglandin 13-reductase</fullName>
    </alternativeName>
</protein>
<dbReference type="InterPro" id="IPR011032">
    <property type="entry name" value="GroES-like_sf"/>
</dbReference>
<dbReference type="InterPro" id="IPR036291">
    <property type="entry name" value="NAD(P)-bd_dom_sf"/>
</dbReference>